<dbReference type="GeneID" id="112058386"/>
<dbReference type="InterPro" id="IPR015915">
    <property type="entry name" value="Kelch-typ_b-propeller"/>
</dbReference>
<dbReference type="CDD" id="cd18186">
    <property type="entry name" value="BTB_POZ_ZBTB_KLHL-like"/>
    <property type="match status" value="1"/>
</dbReference>
<dbReference type="PROSITE" id="PS50097">
    <property type="entry name" value="BTB"/>
    <property type="match status" value="1"/>
</dbReference>
<evidence type="ECO:0000313" key="4">
    <source>
        <dbReference type="Proteomes" id="UP001652582"/>
    </source>
</evidence>
<dbReference type="SUPFAM" id="SSF54695">
    <property type="entry name" value="POZ domain"/>
    <property type="match status" value="1"/>
</dbReference>
<evidence type="ECO:0000259" key="3">
    <source>
        <dbReference type="PROSITE" id="PS50097"/>
    </source>
</evidence>
<dbReference type="KEGG" id="bany:112058386"/>
<reference evidence="5" key="1">
    <citation type="submission" date="2025-08" db="UniProtKB">
        <authorList>
            <consortium name="RefSeq"/>
        </authorList>
    </citation>
    <scope>IDENTIFICATION</scope>
</reference>
<dbReference type="SUPFAM" id="SSF117281">
    <property type="entry name" value="Kelch motif"/>
    <property type="match status" value="1"/>
</dbReference>
<keyword evidence="2" id="KW-0677">Repeat</keyword>
<dbReference type="OrthoDB" id="10027872at2759"/>
<accession>A0A6J1PAR1</accession>
<name>A0A6J1PAR1_BICAN</name>
<evidence type="ECO:0000313" key="5">
    <source>
        <dbReference type="RefSeq" id="XP_023954947.1"/>
    </source>
</evidence>
<dbReference type="Gene3D" id="2.120.10.80">
    <property type="entry name" value="Kelch-type beta propeller"/>
    <property type="match status" value="1"/>
</dbReference>
<proteinExistence type="predicted"/>
<dbReference type="Proteomes" id="UP001652582">
    <property type="component" value="Chromosome 21"/>
</dbReference>
<dbReference type="RefSeq" id="XP_023954947.1">
    <property type="nucleotide sequence ID" value="XM_024099179.2"/>
</dbReference>
<feature type="domain" description="BTB" evidence="3">
    <location>
        <begin position="2"/>
        <end position="69"/>
    </location>
</feature>
<protein>
    <submittedName>
        <fullName evidence="5">Kelch-like protein 9</fullName>
    </submittedName>
</protein>
<dbReference type="PANTHER" id="PTHR45632">
    <property type="entry name" value="LD33804P"/>
    <property type="match status" value="1"/>
</dbReference>
<keyword evidence="1" id="KW-0880">Kelch repeat</keyword>
<dbReference type="AlphaFoldDB" id="A0A6J1PAR1"/>
<gene>
    <name evidence="5" type="primary">LOC112058386</name>
</gene>
<keyword evidence="4" id="KW-1185">Reference proteome</keyword>
<dbReference type="SMART" id="SM00225">
    <property type="entry name" value="BTB"/>
    <property type="match status" value="1"/>
</dbReference>
<evidence type="ECO:0000256" key="1">
    <source>
        <dbReference type="ARBA" id="ARBA00022441"/>
    </source>
</evidence>
<dbReference type="PANTHER" id="PTHR45632:SF3">
    <property type="entry name" value="KELCH-LIKE PROTEIN 32"/>
    <property type="match status" value="1"/>
</dbReference>
<dbReference type="Pfam" id="PF00651">
    <property type="entry name" value="BTB"/>
    <property type="match status" value="1"/>
</dbReference>
<evidence type="ECO:0000256" key="2">
    <source>
        <dbReference type="ARBA" id="ARBA00022737"/>
    </source>
</evidence>
<sequence>MTEITLRIGEEVFQIKKELLCEYSDYFRAMFSGYYVESDKQEINIDMLDPYAMKIILKYMEMGNILLSEYPLTIIDQIAVTADFLQIRDLTKQIQHVLDIQLSESNWLDTMTIAQKASYTELEQLSAAYGLYNFNSMETRSISTIHILIWYLSHPYLDSQDELQIFKFGLLWLYRNLQVKDNVLLILACLDMKRVTNKTLLDIRDFSNNYSCGSLFLEIISCLLNITSKGLDISESSLCEHKEEICEKFTERVWCEALSIVKDSRPRLLKYVPVVPTQKNILDEKNMLHVLQNFVCTLNEDRQFEKLLEVADKEFMDWKVAAWGPTKLVVLCGFRLRFGSGIEFMQDVMVYDTLRNQLEKISAQLPQKRFPGVTIVGDLLYILGGLCENGFITNTTIVYNLRERKYISKAKLPEIHECPVVCTHHNRVYIAGGRHVYCYIAGTDVWKPILDVHNYNKLEFMKSYNGYIYCMAYGDQTLYRFKPGIEKALQSVTSLTNMSTAICVISNNSLMVFTKTDDGKYTVEEHNDRFPDEQLIVHPVELKNEKIYDPAGSCSLVMSLPPLCKELSQYHRHALSRDSLDVVSPPGFDSD</sequence>
<dbReference type="Gene3D" id="3.30.710.10">
    <property type="entry name" value="Potassium Channel Kv1.1, Chain A"/>
    <property type="match status" value="1"/>
</dbReference>
<dbReference type="InterPro" id="IPR000210">
    <property type="entry name" value="BTB/POZ_dom"/>
</dbReference>
<dbReference type="InterPro" id="IPR011333">
    <property type="entry name" value="SKP1/BTB/POZ_sf"/>
</dbReference>
<organism evidence="4 5">
    <name type="scientific">Bicyclus anynana</name>
    <name type="common">Squinting bush brown butterfly</name>
    <dbReference type="NCBI Taxonomy" id="110368"/>
    <lineage>
        <taxon>Eukaryota</taxon>
        <taxon>Metazoa</taxon>
        <taxon>Ecdysozoa</taxon>
        <taxon>Arthropoda</taxon>
        <taxon>Hexapoda</taxon>
        <taxon>Insecta</taxon>
        <taxon>Pterygota</taxon>
        <taxon>Neoptera</taxon>
        <taxon>Endopterygota</taxon>
        <taxon>Lepidoptera</taxon>
        <taxon>Glossata</taxon>
        <taxon>Ditrysia</taxon>
        <taxon>Papilionoidea</taxon>
        <taxon>Nymphalidae</taxon>
        <taxon>Satyrinae</taxon>
        <taxon>Satyrini</taxon>
        <taxon>Mycalesina</taxon>
        <taxon>Bicyclus</taxon>
    </lineage>
</organism>